<feature type="compositionally biased region" description="Low complexity" evidence="1">
    <location>
        <begin position="380"/>
        <end position="397"/>
    </location>
</feature>
<proteinExistence type="predicted"/>
<name>A0ABW6WPK2_9ACTN</name>
<feature type="domain" description="Tox-PL" evidence="2">
    <location>
        <begin position="607"/>
        <end position="731"/>
    </location>
</feature>
<sequence length="784" mass="81313">MTLLPSPIPHPLDHCPFDVPGWAYEALESVVELDWPAGNESATWDVADRWFALARTLADPHDEAIAAAAEIMVAYDGDARRGLAGDPSPSLDALVEIAADVGALVEECGRSLEAAKLEAWIEIGLFLTELVGMTISAALTLGAASPAAGGLIAATRLTIRQILQRLVAEMRGGASISGRTPGAPVPSSTSDETVTRRLFPPASGSPGGPEAAEGRTTVAQSHPADSVAPTVANLTAPRSPAQIVSARPAEDTIGPPDARHLAGSPAGPTSGDRPGQPASARPSARINAEGVLRRSYGMTPAAPREVGDGATRRISRTELERVARSNRDGVSSSADPGARTVRISAPARPIVPFPRSGEAPLHDGGSSHYSDAASTPFPAIPALGSSPPSSSADATASPLSSAHFGYVADGASSYDENRREEYIGFLTTIAEGTRIKIRDLARLADREFLGGSTLRGEELRKRVNDLRVLLGEIDTEAARLDGLPPATPRVSTPRVSTPTASTPTASTPTASAVAAPHIAELAAGGVLSDDHSALTGADGPPPVSQTRRYDTYGGLRAPLAVQQKTLEDAVPKAGDGRASRLPDPRKGQWFGLANDGGPGADPARGLNCIDGVLALFDTYLHGRPRVAAPRTFDAYAHGDPNRPTGGEWHGLQRVAEATGSTFQNLCPFLGAADPATAKPAVDAAMQNLANHMHNTGHGAFAFILTDLEGGGCHAWAAINHDGTILFLDPQIARISENAPLYTHRGAPSPSNVISMDALVVDAHARPAPLPYHGPGQWSTSDGPG</sequence>
<evidence type="ECO:0000256" key="1">
    <source>
        <dbReference type="SAM" id="MobiDB-lite"/>
    </source>
</evidence>
<dbReference type="Pfam" id="PF25547">
    <property type="entry name" value="WXG100_2"/>
    <property type="match status" value="1"/>
</dbReference>
<feature type="compositionally biased region" description="Low complexity" evidence="1">
    <location>
        <begin position="200"/>
        <end position="211"/>
    </location>
</feature>
<feature type="compositionally biased region" description="Low complexity" evidence="1">
    <location>
        <begin position="490"/>
        <end position="511"/>
    </location>
</feature>
<dbReference type="InterPro" id="IPR057746">
    <property type="entry name" value="CpnT-like_N"/>
</dbReference>
<comment type="caution">
    <text evidence="4">The sequence shown here is derived from an EMBL/GenBank/DDBJ whole genome shotgun (WGS) entry which is preliminary data.</text>
</comment>
<organism evidence="4 5">
    <name type="scientific">Paractinoplanes globisporus</name>
    <dbReference type="NCBI Taxonomy" id="113565"/>
    <lineage>
        <taxon>Bacteria</taxon>
        <taxon>Bacillati</taxon>
        <taxon>Actinomycetota</taxon>
        <taxon>Actinomycetes</taxon>
        <taxon>Micromonosporales</taxon>
        <taxon>Micromonosporaceae</taxon>
        <taxon>Paractinoplanes</taxon>
    </lineage>
</organism>
<dbReference type="Pfam" id="PF15644">
    <property type="entry name" value="Gln_amidase"/>
    <property type="match status" value="1"/>
</dbReference>
<dbReference type="EMBL" id="JBIAZU010000007">
    <property type="protein sequence ID" value="MFF5295130.1"/>
    <property type="molecule type" value="Genomic_DNA"/>
</dbReference>
<accession>A0ABW6WPK2</accession>
<feature type="region of interest" description="Disordered" evidence="1">
    <location>
        <begin position="174"/>
        <end position="224"/>
    </location>
</feature>
<protein>
    <submittedName>
        <fullName evidence="4">Toxin glutamine deamidase domain-containing protein</fullName>
    </submittedName>
</protein>
<evidence type="ECO:0000259" key="3">
    <source>
        <dbReference type="Pfam" id="PF25547"/>
    </source>
</evidence>
<feature type="region of interest" description="Disordered" evidence="1">
    <location>
        <begin position="237"/>
        <end position="397"/>
    </location>
</feature>
<feature type="domain" description="Outer membrane channel protein CpnT-like N-terminal" evidence="3">
    <location>
        <begin position="8"/>
        <end position="148"/>
    </location>
</feature>
<evidence type="ECO:0000313" key="5">
    <source>
        <dbReference type="Proteomes" id="UP001602245"/>
    </source>
</evidence>
<dbReference type="InterPro" id="IPR028908">
    <property type="entry name" value="Tox-PL_dom"/>
</dbReference>
<keyword evidence="5" id="KW-1185">Reference proteome</keyword>
<dbReference type="Proteomes" id="UP001602245">
    <property type="component" value="Unassembled WGS sequence"/>
</dbReference>
<gene>
    <name evidence="4" type="ORF">ACFY35_37310</name>
</gene>
<reference evidence="4 5" key="1">
    <citation type="submission" date="2024-10" db="EMBL/GenBank/DDBJ databases">
        <title>The Natural Products Discovery Center: Release of the First 8490 Sequenced Strains for Exploring Actinobacteria Biosynthetic Diversity.</title>
        <authorList>
            <person name="Kalkreuter E."/>
            <person name="Kautsar S.A."/>
            <person name="Yang D."/>
            <person name="Bader C.D."/>
            <person name="Teijaro C.N."/>
            <person name="Fluegel L."/>
            <person name="Davis C.M."/>
            <person name="Simpson J.R."/>
            <person name="Lauterbach L."/>
            <person name="Steele A.D."/>
            <person name="Gui C."/>
            <person name="Meng S."/>
            <person name="Li G."/>
            <person name="Viehrig K."/>
            <person name="Ye F."/>
            <person name="Su P."/>
            <person name="Kiefer A.F."/>
            <person name="Nichols A."/>
            <person name="Cepeda A.J."/>
            <person name="Yan W."/>
            <person name="Fan B."/>
            <person name="Jiang Y."/>
            <person name="Adhikari A."/>
            <person name="Zheng C.-J."/>
            <person name="Schuster L."/>
            <person name="Cowan T.M."/>
            <person name="Smanski M.J."/>
            <person name="Chevrette M.G."/>
            <person name="De Carvalho L.P.S."/>
            <person name="Shen B."/>
        </authorList>
    </citation>
    <scope>NUCLEOTIDE SEQUENCE [LARGE SCALE GENOMIC DNA]</scope>
    <source>
        <strain evidence="4 5">NPDC000087</strain>
    </source>
</reference>
<evidence type="ECO:0000259" key="2">
    <source>
        <dbReference type="Pfam" id="PF15644"/>
    </source>
</evidence>
<dbReference type="RefSeq" id="WP_020511150.1">
    <property type="nucleotide sequence ID" value="NZ_JBIAZU010000007.1"/>
</dbReference>
<evidence type="ECO:0000313" key="4">
    <source>
        <dbReference type="EMBL" id="MFF5295130.1"/>
    </source>
</evidence>
<feature type="compositionally biased region" description="Basic and acidic residues" evidence="1">
    <location>
        <begin position="305"/>
        <end position="327"/>
    </location>
</feature>
<feature type="region of interest" description="Disordered" evidence="1">
    <location>
        <begin position="480"/>
        <end position="511"/>
    </location>
</feature>